<organism evidence="1 2">
    <name type="scientific">Nasonia vitripennis</name>
    <name type="common">Parasitic wasp</name>
    <dbReference type="NCBI Taxonomy" id="7425"/>
    <lineage>
        <taxon>Eukaryota</taxon>
        <taxon>Metazoa</taxon>
        <taxon>Ecdysozoa</taxon>
        <taxon>Arthropoda</taxon>
        <taxon>Hexapoda</taxon>
        <taxon>Insecta</taxon>
        <taxon>Pterygota</taxon>
        <taxon>Neoptera</taxon>
        <taxon>Endopterygota</taxon>
        <taxon>Hymenoptera</taxon>
        <taxon>Apocrita</taxon>
        <taxon>Proctotrupomorpha</taxon>
        <taxon>Chalcidoidea</taxon>
        <taxon>Pteromalidae</taxon>
        <taxon>Pteromalinae</taxon>
        <taxon>Nasonia</taxon>
    </lineage>
</organism>
<evidence type="ECO:0000313" key="1">
    <source>
        <dbReference type="EnsemblMetazoa" id="XP_031784106"/>
    </source>
</evidence>
<evidence type="ECO:0000313" key="2">
    <source>
        <dbReference type="Proteomes" id="UP000002358"/>
    </source>
</evidence>
<protein>
    <submittedName>
        <fullName evidence="1">Uncharacterized protein</fullName>
    </submittedName>
</protein>
<reference evidence="1" key="1">
    <citation type="submission" date="2021-01" db="UniProtKB">
        <authorList>
            <consortium name="EnsemblMetazoa"/>
        </authorList>
    </citation>
    <scope>IDENTIFICATION</scope>
</reference>
<proteinExistence type="predicted"/>
<dbReference type="RefSeq" id="XP_031784106.1">
    <property type="nucleotide sequence ID" value="XM_031928246.1"/>
</dbReference>
<dbReference type="KEGG" id="nvi:116417091"/>
<sequence>MESLNAVAKAPPFLPTKKMKDLEIIKKYKISKHKKVQTKFGAKMVLELDGSFDVFLPTKVNAFLIENNTDEEKLKNEIDTRDVYLVHYGHNIIEFI</sequence>
<keyword evidence="2" id="KW-1185">Reference proteome</keyword>
<dbReference type="InParanoid" id="A0A7M7Q9H9"/>
<name>A0A7M7Q9H9_NASVI</name>
<dbReference type="AlphaFoldDB" id="A0A7M7Q9H9"/>
<accession>A0A7M7Q9H9</accession>
<dbReference type="OrthoDB" id="7698088at2759"/>
<dbReference type="Proteomes" id="UP000002358">
    <property type="component" value="Unassembled WGS sequence"/>
</dbReference>
<dbReference type="GeneID" id="116417091"/>
<dbReference type="EnsemblMetazoa" id="XM_031928246">
    <property type="protein sequence ID" value="XP_031784106"/>
    <property type="gene ID" value="LOC116417091"/>
</dbReference>